<sequence>SSVPMEELLEEAGALVRLGARELCVIAQDTASYGTDIYGRARLPDLLKGLCRVRRLRRVRLLYVHPAHLSDEILEVMAGEKKVCRYIDLPLQHVSDAILRAMGRRYTGEGVRRLIGRVRSSLPGAAVRTSMIVGFPGETAADFRELREFVRDARFDHLGVFTYSREKGTPAARLGRQVPAS</sequence>
<evidence type="ECO:0000313" key="2">
    <source>
        <dbReference type="EMBL" id="GAH87129.1"/>
    </source>
</evidence>
<dbReference type="GO" id="GO:0051539">
    <property type="term" value="F:4 iron, 4 sulfur cluster binding"/>
    <property type="evidence" value="ECO:0007669"/>
    <property type="project" value="InterPro"/>
</dbReference>
<dbReference type="SUPFAM" id="SSF102114">
    <property type="entry name" value="Radical SAM enzymes"/>
    <property type="match status" value="1"/>
</dbReference>
<accession>X1KA62</accession>
<dbReference type="Gene3D" id="3.80.30.20">
    <property type="entry name" value="tm_1862 like domain"/>
    <property type="match status" value="1"/>
</dbReference>
<dbReference type="PANTHER" id="PTHR43837:SF1">
    <property type="entry name" value="RIBOSOMAL PROTEIN US12 METHYLTHIOTRANSFERASE RIMO"/>
    <property type="match status" value="1"/>
</dbReference>
<dbReference type="AlphaFoldDB" id="X1KA62"/>
<dbReference type="GO" id="GO:0035599">
    <property type="term" value="F:aspartic acid methylthiotransferase activity"/>
    <property type="evidence" value="ECO:0007669"/>
    <property type="project" value="TreeGrafter"/>
</dbReference>
<dbReference type="InterPro" id="IPR023404">
    <property type="entry name" value="rSAM_horseshoe"/>
</dbReference>
<evidence type="ECO:0000259" key="1">
    <source>
        <dbReference type="PROSITE" id="PS51918"/>
    </source>
</evidence>
<feature type="domain" description="Radical SAM core" evidence="1">
    <location>
        <begin position="1"/>
        <end position="181"/>
    </location>
</feature>
<gene>
    <name evidence="2" type="ORF">S03H2_67240</name>
</gene>
<dbReference type="PANTHER" id="PTHR43837">
    <property type="entry name" value="RIBOSOMAL PROTEIN S12 METHYLTHIOTRANSFERASE RIMO"/>
    <property type="match status" value="1"/>
</dbReference>
<feature type="non-terminal residue" evidence="2">
    <location>
        <position position="181"/>
    </location>
</feature>
<dbReference type="InterPro" id="IPR006638">
    <property type="entry name" value="Elp3/MiaA/NifB-like_rSAM"/>
</dbReference>
<dbReference type="InterPro" id="IPR007197">
    <property type="entry name" value="rSAM"/>
</dbReference>
<dbReference type="GO" id="GO:0005829">
    <property type="term" value="C:cytosol"/>
    <property type="evidence" value="ECO:0007669"/>
    <property type="project" value="TreeGrafter"/>
</dbReference>
<protein>
    <recommendedName>
        <fullName evidence="1">Radical SAM core domain-containing protein</fullName>
    </recommendedName>
</protein>
<proteinExistence type="predicted"/>
<dbReference type="InterPro" id="IPR058240">
    <property type="entry name" value="rSAM_sf"/>
</dbReference>
<dbReference type="EMBL" id="BARU01043985">
    <property type="protein sequence ID" value="GAH87129.1"/>
    <property type="molecule type" value="Genomic_DNA"/>
</dbReference>
<comment type="caution">
    <text evidence="2">The sequence shown here is derived from an EMBL/GenBank/DDBJ whole genome shotgun (WGS) entry which is preliminary data.</text>
</comment>
<reference evidence="2" key="1">
    <citation type="journal article" date="2014" name="Front. Microbiol.">
        <title>High frequency of phylogenetically diverse reductive dehalogenase-homologous genes in deep subseafloor sedimentary metagenomes.</title>
        <authorList>
            <person name="Kawai M."/>
            <person name="Futagami T."/>
            <person name="Toyoda A."/>
            <person name="Takaki Y."/>
            <person name="Nishi S."/>
            <person name="Hori S."/>
            <person name="Arai W."/>
            <person name="Tsubouchi T."/>
            <person name="Morono Y."/>
            <person name="Uchiyama I."/>
            <person name="Ito T."/>
            <person name="Fujiyama A."/>
            <person name="Inagaki F."/>
            <person name="Takami H."/>
        </authorList>
    </citation>
    <scope>NUCLEOTIDE SEQUENCE</scope>
    <source>
        <strain evidence="2">Expedition CK06-06</strain>
    </source>
</reference>
<name>X1KA62_9ZZZZ</name>
<organism evidence="2">
    <name type="scientific">marine sediment metagenome</name>
    <dbReference type="NCBI Taxonomy" id="412755"/>
    <lineage>
        <taxon>unclassified sequences</taxon>
        <taxon>metagenomes</taxon>
        <taxon>ecological metagenomes</taxon>
    </lineage>
</organism>
<dbReference type="InterPro" id="IPR005840">
    <property type="entry name" value="Ribosomal_uS12_MeSTrfase_RimO"/>
</dbReference>
<dbReference type="SMART" id="SM00729">
    <property type="entry name" value="Elp3"/>
    <property type="match status" value="1"/>
</dbReference>
<feature type="non-terminal residue" evidence="2">
    <location>
        <position position="1"/>
    </location>
</feature>
<dbReference type="PROSITE" id="PS51918">
    <property type="entry name" value="RADICAL_SAM"/>
    <property type="match status" value="1"/>
</dbReference>
<dbReference type="Pfam" id="PF04055">
    <property type="entry name" value="Radical_SAM"/>
    <property type="match status" value="1"/>
</dbReference>